<organism evidence="3">
    <name type="scientific">Percolomonas cosmopolitus</name>
    <dbReference type="NCBI Taxonomy" id="63605"/>
    <lineage>
        <taxon>Eukaryota</taxon>
        <taxon>Discoba</taxon>
        <taxon>Heterolobosea</taxon>
        <taxon>Tetramitia</taxon>
        <taxon>Eutetramitia</taxon>
        <taxon>Percolomonadidae</taxon>
        <taxon>Percolomonas</taxon>
    </lineage>
</organism>
<feature type="region of interest" description="Disordered" evidence="1">
    <location>
        <begin position="1"/>
        <end position="54"/>
    </location>
</feature>
<sequence>MPTVSKTSPSSESSSPSPSPPPHPRPRTSSTSSTTSSTTSTTPTQTPHPPSKTQKIVKKASSVLLSVVSLVLFLVLSGFLTNKVCNSVYLFDEARYSDDHADSSRVDMASGTLQQSPLSFYLPYVSKDNLYKYEHDIYVSCRYEGILHGEKNDASNPTANSLSFDRVFLFDGSVASTHCSAQMMAKVLLKRYEEEERVPGERDAPQRALFCSYDRIGRGKSRTKRSLLDSKNRFTVRHVDKDLYVKQNVVKYALEVARGLRRRFHGKLILIGHGFGANVQSASVAMAMKSTKDRAMFQGLILLDPIQGDEMRHYIRKQTNWGLFYTITGLMRLMTQVMRIPLPMRVAGVTSIGASKYLSDSMITRRNILLCQQKLWEAARDEVDMFPALHSLILYREKRYIGQIPVYVLTSEMIDPSDEDLNAAYSSVMSSSQYVKLSKNTTQKIVPHVSTSEILDRVDYIAEAIETVDPSLKSGRSG</sequence>
<keyword evidence="2" id="KW-1133">Transmembrane helix</keyword>
<evidence type="ECO:0000256" key="1">
    <source>
        <dbReference type="SAM" id="MobiDB-lite"/>
    </source>
</evidence>
<dbReference type="InterPro" id="IPR029058">
    <property type="entry name" value="AB_hydrolase_fold"/>
</dbReference>
<evidence type="ECO:0000313" key="3">
    <source>
        <dbReference type="EMBL" id="CAD9082291.1"/>
    </source>
</evidence>
<reference evidence="3" key="1">
    <citation type="submission" date="2021-01" db="EMBL/GenBank/DDBJ databases">
        <authorList>
            <person name="Corre E."/>
            <person name="Pelletier E."/>
            <person name="Niang G."/>
            <person name="Scheremetjew M."/>
            <person name="Finn R."/>
            <person name="Kale V."/>
            <person name="Holt S."/>
            <person name="Cochrane G."/>
            <person name="Meng A."/>
            <person name="Brown T."/>
            <person name="Cohen L."/>
        </authorList>
    </citation>
    <scope>NUCLEOTIDE SEQUENCE</scope>
    <source>
        <strain evidence="3">WS</strain>
    </source>
</reference>
<dbReference type="AlphaFoldDB" id="A0A7S1KQM6"/>
<keyword evidence="2" id="KW-0472">Membrane</keyword>
<keyword evidence="2" id="KW-0812">Transmembrane</keyword>
<feature type="transmembrane region" description="Helical" evidence="2">
    <location>
        <begin position="62"/>
        <end position="80"/>
    </location>
</feature>
<accession>A0A7S1KQM6</accession>
<dbReference type="Gene3D" id="3.40.50.1820">
    <property type="entry name" value="alpha/beta hydrolase"/>
    <property type="match status" value="1"/>
</dbReference>
<dbReference type="EMBL" id="HBGD01006651">
    <property type="protein sequence ID" value="CAD9082291.1"/>
    <property type="molecule type" value="Transcribed_RNA"/>
</dbReference>
<protein>
    <submittedName>
        <fullName evidence="3">Uncharacterized protein</fullName>
    </submittedName>
</protein>
<feature type="compositionally biased region" description="Low complexity" evidence="1">
    <location>
        <begin position="27"/>
        <end position="45"/>
    </location>
</feature>
<evidence type="ECO:0000256" key="2">
    <source>
        <dbReference type="SAM" id="Phobius"/>
    </source>
</evidence>
<proteinExistence type="predicted"/>
<dbReference type="SUPFAM" id="SSF53474">
    <property type="entry name" value="alpha/beta-Hydrolases"/>
    <property type="match status" value="1"/>
</dbReference>
<name>A0A7S1KQM6_9EUKA</name>
<feature type="compositionally biased region" description="Low complexity" evidence="1">
    <location>
        <begin position="1"/>
        <end position="16"/>
    </location>
</feature>
<gene>
    <name evidence="3" type="ORF">PCOS0759_LOCUS5531</name>
</gene>